<name>A0ABV6FUY9_9BACT</name>
<dbReference type="Pfam" id="PF21857">
    <property type="entry name" value="DUF6913"/>
    <property type="match status" value="1"/>
</dbReference>
<accession>A0ABV6FUY9</accession>
<keyword evidence="2" id="KW-1185">Reference proteome</keyword>
<organism evidence="1 2">
    <name type="scientific">Fontibacter flavus</name>
    <dbReference type="NCBI Taxonomy" id="654838"/>
    <lineage>
        <taxon>Bacteria</taxon>
        <taxon>Pseudomonadati</taxon>
        <taxon>Bacteroidota</taxon>
        <taxon>Cytophagia</taxon>
        <taxon>Cytophagales</taxon>
        <taxon>Cyclobacteriaceae</taxon>
        <taxon>Fontibacter</taxon>
    </lineage>
</organism>
<reference evidence="1 2" key="1">
    <citation type="submission" date="2024-09" db="EMBL/GenBank/DDBJ databases">
        <authorList>
            <person name="Sun Q."/>
            <person name="Mori K."/>
        </authorList>
    </citation>
    <scope>NUCLEOTIDE SEQUENCE [LARGE SCALE GENOMIC DNA]</scope>
    <source>
        <strain evidence="1 2">CCM 7650</strain>
    </source>
</reference>
<comment type="caution">
    <text evidence="1">The sequence shown here is derived from an EMBL/GenBank/DDBJ whole genome shotgun (WGS) entry which is preliminary data.</text>
</comment>
<sequence length="167" mass="19750">MKWIKDIMVQKQNQSRMRLQSKKEIIVPTQIKQIGILAGAEEEFELTKEVIRNLWGYKVRIIGLFYNEGKSTKVEAFSHKHFNIWGQHSDYLNEFLLEKMDFILVLPLQLNPYLRYLLLANKSSLNLGFYSKENEAYLDLMLQTEGDDLHENIQHLINYLNKIKEAC</sequence>
<dbReference type="RefSeq" id="WP_382388180.1">
    <property type="nucleotide sequence ID" value="NZ_JBHLWI010000037.1"/>
</dbReference>
<dbReference type="InterPro" id="IPR054207">
    <property type="entry name" value="DUF6913"/>
</dbReference>
<dbReference type="Proteomes" id="UP001589797">
    <property type="component" value="Unassembled WGS sequence"/>
</dbReference>
<protein>
    <submittedName>
        <fullName evidence="1">DUF6913 domain-containing protein</fullName>
    </submittedName>
</protein>
<dbReference type="EMBL" id="JBHLWI010000037">
    <property type="protein sequence ID" value="MFC0263696.1"/>
    <property type="molecule type" value="Genomic_DNA"/>
</dbReference>
<proteinExistence type="predicted"/>
<gene>
    <name evidence="1" type="ORF">ACFFIP_13470</name>
</gene>
<evidence type="ECO:0000313" key="1">
    <source>
        <dbReference type="EMBL" id="MFC0263696.1"/>
    </source>
</evidence>
<evidence type="ECO:0000313" key="2">
    <source>
        <dbReference type="Proteomes" id="UP001589797"/>
    </source>
</evidence>